<dbReference type="Pfam" id="PF08241">
    <property type="entry name" value="Methyltransf_11"/>
    <property type="match status" value="1"/>
</dbReference>
<accession>A0A7X1M8D6</accession>
<evidence type="ECO:0000313" key="4">
    <source>
        <dbReference type="Proteomes" id="UP000584670"/>
    </source>
</evidence>
<feature type="region of interest" description="Disordered" evidence="1">
    <location>
        <begin position="201"/>
        <end position="224"/>
    </location>
</feature>
<name>A0A7X1M8D6_9ACTN</name>
<keyword evidence="4" id="KW-1185">Reference proteome</keyword>
<gene>
    <name evidence="3" type="ORF">H4N64_08090</name>
</gene>
<feature type="domain" description="Methyltransferase type 11" evidence="2">
    <location>
        <begin position="49"/>
        <end position="142"/>
    </location>
</feature>
<keyword evidence="3" id="KW-0808">Transferase</keyword>
<dbReference type="SUPFAM" id="SSF53335">
    <property type="entry name" value="S-adenosyl-L-methionine-dependent methyltransferases"/>
    <property type="match status" value="1"/>
</dbReference>
<dbReference type="EMBL" id="JACMSF010000006">
    <property type="protein sequence ID" value="MBC2901566.1"/>
    <property type="molecule type" value="Genomic_DNA"/>
</dbReference>
<dbReference type="CDD" id="cd02440">
    <property type="entry name" value="AdoMet_MTases"/>
    <property type="match status" value="1"/>
</dbReference>
<dbReference type="GO" id="GO:0008757">
    <property type="term" value="F:S-adenosylmethionine-dependent methyltransferase activity"/>
    <property type="evidence" value="ECO:0007669"/>
    <property type="project" value="InterPro"/>
</dbReference>
<dbReference type="InterPro" id="IPR013216">
    <property type="entry name" value="Methyltransf_11"/>
</dbReference>
<comment type="caution">
    <text evidence="3">The sequence shown here is derived from an EMBL/GenBank/DDBJ whole genome shotgun (WGS) entry which is preliminary data.</text>
</comment>
<dbReference type="Gene3D" id="3.40.50.150">
    <property type="entry name" value="Vaccinia Virus protein VP39"/>
    <property type="match status" value="1"/>
</dbReference>
<dbReference type="Proteomes" id="UP000584670">
    <property type="component" value="Unassembled WGS sequence"/>
</dbReference>
<dbReference type="PANTHER" id="PTHR45036:SF1">
    <property type="entry name" value="METHYLTRANSFERASE LIKE 7A"/>
    <property type="match status" value="1"/>
</dbReference>
<sequence length="224" mass="23485">MTAQTTPPTRHQPLFARFYAKVAGPALSKAGIAEHRTNPLSCLTGDVIEIGADSGLNSAHHPPGVKRAPAVEPEPNLRALAERAADAAPVPVEVVDGIAEQLPVPDASFDAAVVCLTLRSVTDPHAALAELHRALCPGGQLRFSEHVRADSPGMCRVQRAKGATIWPLLMGGCHTGRDTRTAITAAGFTFTSVEKFSFPGTRLPSPAATHMPGTAQRPQPEGTS</sequence>
<dbReference type="InterPro" id="IPR052356">
    <property type="entry name" value="Thiol_S-MT"/>
</dbReference>
<organism evidence="3 4">
    <name type="scientific">Streptomyces cupreus</name>
    <dbReference type="NCBI Taxonomy" id="2759956"/>
    <lineage>
        <taxon>Bacteria</taxon>
        <taxon>Bacillati</taxon>
        <taxon>Actinomycetota</taxon>
        <taxon>Actinomycetes</taxon>
        <taxon>Kitasatosporales</taxon>
        <taxon>Streptomycetaceae</taxon>
        <taxon>Streptomyces</taxon>
    </lineage>
</organism>
<dbReference type="GO" id="GO:0032259">
    <property type="term" value="P:methylation"/>
    <property type="evidence" value="ECO:0007669"/>
    <property type="project" value="UniProtKB-KW"/>
</dbReference>
<evidence type="ECO:0000313" key="3">
    <source>
        <dbReference type="EMBL" id="MBC2901566.1"/>
    </source>
</evidence>
<protein>
    <submittedName>
        <fullName evidence="3">Methyltransferase domain-containing protein</fullName>
    </submittedName>
</protein>
<proteinExistence type="predicted"/>
<dbReference type="RefSeq" id="WP_186281425.1">
    <property type="nucleotide sequence ID" value="NZ_JACMSF010000006.1"/>
</dbReference>
<evidence type="ECO:0000259" key="2">
    <source>
        <dbReference type="Pfam" id="PF08241"/>
    </source>
</evidence>
<evidence type="ECO:0000256" key="1">
    <source>
        <dbReference type="SAM" id="MobiDB-lite"/>
    </source>
</evidence>
<dbReference type="AlphaFoldDB" id="A0A7X1M8D6"/>
<keyword evidence="3" id="KW-0489">Methyltransferase</keyword>
<reference evidence="3 4" key="1">
    <citation type="submission" date="2020-08" db="EMBL/GenBank/DDBJ databases">
        <title>Streptomyces sp. PSKA01 genome sequencing and assembly.</title>
        <authorList>
            <person name="Mandal S."/>
            <person name="Maiti P.K."/>
            <person name="Das P."/>
        </authorList>
    </citation>
    <scope>NUCLEOTIDE SEQUENCE [LARGE SCALE GENOMIC DNA]</scope>
    <source>
        <strain evidence="3 4">PSKA01</strain>
    </source>
</reference>
<dbReference type="InterPro" id="IPR029063">
    <property type="entry name" value="SAM-dependent_MTases_sf"/>
</dbReference>
<dbReference type="PANTHER" id="PTHR45036">
    <property type="entry name" value="METHYLTRANSFERASE LIKE 7B"/>
    <property type="match status" value="1"/>
</dbReference>